<protein>
    <submittedName>
        <fullName evidence="6">Peptide/nickel transport system substrate-binding protein</fullName>
    </submittedName>
</protein>
<dbReference type="PANTHER" id="PTHR30290">
    <property type="entry name" value="PERIPLASMIC BINDING COMPONENT OF ABC TRANSPORTER"/>
    <property type="match status" value="1"/>
</dbReference>
<comment type="subcellular location">
    <subcellularLocation>
        <location evidence="1">Periplasm</location>
    </subcellularLocation>
</comment>
<gene>
    <name evidence="6" type="ORF">SAMN02983003_2732</name>
</gene>
<evidence type="ECO:0000259" key="5">
    <source>
        <dbReference type="Pfam" id="PF00496"/>
    </source>
</evidence>
<evidence type="ECO:0000256" key="1">
    <source>
        <dbReference type="ARBA" id="ARBA00004418"/>
    </source>
</evidence>
<dbReference type="InterPro" id="IPR039424">
    <property type="entry name" value="SBP_5"/>
</dbReference>
<dbReference type="CDD" id="cd00995">
    <property type="entry name" value="PBP2_NikA_DppA_OppA_like"/>
    <property type="match status" value="1"/>
</dbReference>
<dbReference type="EMBL" id="FPKU01000002">
    <property type="protein sequence ID" value="SFZ85567.1"/>
    <property type="molecule type" value="Genomic_DNA"/>
</dbReference>
<evidence type="ECO:0000256" key="3">
    <source>
        <dbReference type="ARBA" id="ARBA00022448"/>
    </source>
</evidence>
<dbReference type="InterPro" id="IPR000914">
    <property type="entry name" value="SBP_5_dom"/>
</dbReference>
<reference evidence="6 7" key="1">
    <citation type="submission" date="2016-11" db="EMBL/GenBank/DDBJ databases">
        <authorList>
            <person name="Jaros S."/>
            <person name="Januszkiewicz K."/>
            <person name="Wedrychowicz H."/>
        </authorList>
    </citation>
    <scope>NUCLEOTIDE SEQUENCE [LARGE SCALE GENOMIC DNA]</scope>
    <source>
        <strain evidence="6 7">ATCC 23634</strain>
    </source>
</reference>
<dbReference type="Proteomes" id="UP000183447">
    <property type="component" value="Unassembled WGS sequence"/>
</dbReference>
<evidence type="ECO:0000313" key="7">
    <source>
        <dbReference type="Proteomes" id="UP000183447"/>
    </source>
</evidence>
<dbReference type="PANTHER" id="PTHR30290:SF9">
    <property type="entry name" value="OLIGOPEPTIDE-BINDING PROTEIN APPA"/>
    <property type="match status" value="1"/>
</dbReference>
<sequence length="537" mass="58609">MIRKITNALTRRAVLMGGVVMAIGMAGIGAVSAQDAATRIVIGTTADVVNYNPLVGNSRSDTWVTNLMYPRLMQMTPAGSKDPYVALDWGYSEDGLSAWMEIRDDMTWSDGTPFTADDIVFTITAVTTEKIGVTAGLIPSFVSATAVSPTRVEFVLSRPDSTFLTNFGFWMPIVPKHAFPEIGSVGTFANDSNWVSAGPFLLTEVERGQRYLLKAVENYPLVETGRANIDEVEFRVFPDVNAQALALRAGDLDIIANALPAPIARTLQGQPNITVAQAPSLGWAHMLYNLQRAPLDNVLVRRALAHAVDYDAIRGIAMQGLAESTNSSVISPVLSYWADPEAKEYAFDPELSKQLLTEAGYTDADGDGFFDNLSLSLLYEQSAADIANWAQIVKDSSAQAGIRIELVGLERNTYLARAREQKDFDIYAGTWAVMEEPAAYLGLAFRTGAFINYASVSDPQLEAYINEAQAATSPEAARVPVQAAAKLIQDQVYDNVLYYQTFQFAYNSERWENFVIQPSDLLSLVNPLSLASVTSKN</sequence>
<dbReference type="GO" id="GO:0015833">
    <property type="term" value="P:peptide transport"/>
    <property type="evidence" value="ECO:0007669"/>
    <property type="project" value="TreeGrafter"/>
</dbReference>
<keyword evidence="7" id="KW-1185">Reference proteome</keyword>
<dbReference type="GO" id="GO:0043190">
    <property type="term" value="C:ATP-binding cassette (ABC) transporter complex"/>
    <property type="evidence" value="ECO:0007669"/>
    <property type="project" value="InterPro"/>
</dbReference>
<comment type="similarity">
    <text evidence="2">Belongs to the bacterial solute-binding protein 5 family.</text>
</comment>
<dbReference type="Pfam" id="PF00496">
    <property type="entry name" value="SBP_bac_5"/>
    <property type="match status" value="1"/>
</dbReference>
<evidence type="ECO:0000256" key="2">
    <source>
        <dbReference type="ARBA" id="ARBA00005695"/>
    </source>
</evidence>
<dbReference type="AlphaFoldDB" id="A0A1K2HZW7"/>
<evidence type="ECO:0000313" key="6">
    <source>
        <dbReference type="EMBL" id="SFZ85567.1"/>
    </source>
</evidence>
<accession>A0A1K2HZW7</accession>
<dbReference type="Gene3D" id="3.90.76.10">
    <property type="entry name" value="Dipeptide-binding Protein, Domain 1"/>
    <property type="match status" value="1"/>
</dbReference>
<dbReference type="GO" id="GO:0030288">
    <property type="term" value="C:outer membrane-bounded periplasmic space"/>
    <property type="evidence" value="ECO:0007669"/>
    <property type="project" value="UniProtKB-ARBA"/>
</dbReference>
<dbReference type="SUPFAM" id="SSF53850">
    <property type="entry name" value="Periplasmic binding protein-like II"/>
    <property type="match status" value="1"/>
</dbReference>
<dbReference type="RefSeq" id="WP_072343950.1">
    <property type="nucleotide sequence ID" value="NZ_FPKU01000002.1"/>
</dbReference>
<keyword evidence="4" id="KW-0732">Signal</keyword>
<dbReference type="STRING" id="665118.SAMN02983003_2732"/>
<evidence type="ECO:0000256" key="4">
    <source>
        <dbReference type="ARBA" id="ARBA00022729"/>
    </source>
</evidence>
<feature type="domain" description="Solute-binding protein family 5" evidence="5">
    <location>
        <begin position="83"/>
        <end position="441"/>
    </location>
</feature>
<dbReference type="GO" id="GO:1904680">
    <property type="term" value="F:peptide transmembrane transporter activity"/>
    <property type="evidence" value="ECO:0007669"/>
    <property type="project" value="TreeGrafter"/>
</dbReference>
<dbReference type="Gene3D" id="3.40.190.10">
    <property type="entry name" value="Periplasmic binding protein-like II"/>
    <property type="match status" value="1"/>
</dbReference>
<proteinExistence type="inferred from homology"/>
<dbReference type="InterPro" id="IPR030678">
    <property type="entry name" value="Peptide/Ni-bd"/>
</dbReference>
<dbReference type="Gene3D" id="3.10.105.10">
    <property type="entry name" value="Dipeptide-binding Protein, Domain 3"/>
    <property type="match status" value="1"/>
</dbReference>
<organism evidence="6 7">
    <name type="scientific">Devosia enhydra</name>
    <dbReference type="NCBI Taxonomy" id="665118"/>
    <lineage>
        <taxon>Bacteria</taxon>
        <taxon>Pseudomonadati</taxon>
        <taxon>Pseudomonadota</taxon>
        <taxon>Alphaproteobacteria</taxon>
        <taxon>Hyphomicrobiales</taxon>
        <taxon>Devosiaceae</taxon>
        <taxon>Devosia</taxon>
    </lineage>
</organism>
<dbReference type="PIRSF" id="PIRSF002741">
    <property type="entry name" value="MppA"/>
    <property type="match status" value="1"/>
</dbReference>
<name>A0A1K2HZW7_9HYPH</name>
<keyword evidence="3" id="KW-0813">Transport</keyword>